<keyword evidence="1" id="KW-0732">Signal</keyword>
<feature type="signal peptide" evidence="1">
    <location>
        <begin position="1"/>
        <end position="19"/>
    </location>
</feature>
<organism evidence="2 3">
    <name type="scientific">Aureobasidium uvarum</name>
    <dbReference type="NCBI Taxonomy" id="2773716"/>
    <lineage>
        <taxon>Eukaryota</taxon>
        <taxon>Fungi</taxon>
        <taxon>Dikarya</taxon>
        <taxon>Ascomycota</taxon>
        <taxon>Pezizomycotina</taxon>
        <taxon>Dothideomycetes</taxon>
        <taxon>Dothideomycetidae</taxon>
        <taxon>Dothideales</taxon>
        <taxon>Saccotheciaceae</taxon>
        <taxon>Aureobasidium</taxon>
    </lineage>
</organism>
<gene>
    <name evidence="2" type="ORF">AWRI4620_LOCUS2494</name>
</gene>
<dbReference type="AlphaFoldDB" id="A0A9N8KEM0"/>
<sequence>MRFSNLYVAFTAMAASVYGQPKDSSPDEQRCIKLHMPLPWVDYEKQLDLFCDHSTGAWHQQIPECIQEEFPSDPTAAVEQYNTFNTALCTGWAGPETPMTTVLSADGSATTSTIFPTQSQQKDRYQSPEFTPRHSVYTSHACLNGKQGCHTATIGRKTYVVKTKSMGWEYETGSYEG</sequence>
<evidence type="ECO:0000313" key="2">
    <source>
        <dbReference type="EMBL" id="CAD0108239.1"/>
    </source>
</evidence>
<name>A0A9N8KEM0_9PEZI</name>
<dbReference type="OrthoDB" id="3848631at2759"/>
<comment type="caution">
    <text evidence="2">The sequence shown here is derived from an EMBL/GenBank/DDBJ whole genome shotgun (WGS) entry which is preliminary data.</text>
</comment>
<keyword evidence="3" id="KW-1185">Reference proteome</keyword>
<evidence type="ECO:0000313" key="3">
    <source>
        <dbReference type="Proteomes" id="UP000745764"/>
    </source>
</evidence>
<dbReference type="Proteomes" id="UP000745764">
    <property type="component" value="Unassembled WGS sequence"/>
</dbReference>
<dbReference type="EMBL" id="CAINUL010000002">
    <property type="protein sequence ID" value="CAD0108239.1"/>
    <property type="molecule type" value="Genomic_DNA"/>
</dbReference>
<accession>A0A9N8KEM0</accession>
<protein>
    <submittedName>
        <fullName evidence="2">Uncharacterized protein</fullName>
    </submittedName>
</protein>
<evidence type="ECO:0000256" key="1">
    <source>
        <dbReference type="SAM" id="SignalP"/>
    </source>
</evidence>
<feature type="chain" id="PRO_5040381751" evidence="1">
    <location>
        <begin position="20"/>
        <end position="177"/>
    </location>
</feature>
<proteinExistence type="predicted"/>
<reference evidence="2" key="1">
    <citation type="submission" date="2020-06" db="EMBL/GenBank/DDBJ databases">
        <authorList>
            <person name="Onetto C."/>
        </authorList>
    </citation>
    <scope>NUCLEOTIDE SEQUENCE</scope>
</reference>